<dbReference type="InterPro" id="IPR036291">
    <property type="entry name" value="NAD(P)-bd_dom_sf"/>
</dbReference>
<dbReference type="PANTHER" id="PTHR43333">
    <property type="entry name" value="2-HACID_DH_C DOMAIN-CONTAINING PROTEIN"/>
    <property type="match status" value="1"/>
</dbReference>
<sequence length="314" mass="35181">MTMDILFYHPTFDTAYWIEALTAALPGARVREWKRGDNEHADYALVWHPPVEMLQGRKLKAVFALGAGVDSILSKLKAHPDMLPEAIPLFRLEDTGMGQQMQEYAVSQVLHWFRRFDDYQAFKQQAHWEPLPDYRREDFTIGILGAGVLGSKVAEALAPWGFPLRCWSRSRKDYPGVESFAGTDELPAFLNGTRVLINLLPNTAETVGIINETLLNQLADQSYLMNLARGVHLVETDLLKALDSGKLKGAMLDVYSREPLPVESPLWAHPRVAMTPHVAAVTRPAEAVAYISHTISEMEKGNAVTGQVDRQRGY</sequence>
<dbReference type="Pfam" id="PF02826">
    <property type="entry name" value="2-Hacid_dh_C"/>
    <property type="match status" value="1"/>
</dbReference>
<dbReference type="InterPro" id="IPR023514">
    <property type="entry name" value="GhrA_Enterobacterales"/>
</dbReference>
<protein>
    <recommendedName>
        <fullName evidence="5">Glyoxylate/hydroxypyruvate reductase A</fullName>
        <ecNumber evidence="5">1.1.1.79</ecNumber>
        <ecNumber evidence="5">1.1.1.81</ecNumber>
    </recommendedName>
    <alternativeName>
        <fullName evidence="5">2-ketoacid reductase</fullName>
    </alternativeName>
</protein>
<dbReference type="FunFam" id="3.40.50.720:FF:000110">
    <property type="entry name" value="Glyoxylate/hydroxypyruvate reductase A"/>
    <property type="match status" value="1"/>
</dbReference>
<dbReference type="GO" id="GO:0051287">
    <property type="term" value="F:NAD binding"/>
    <property type="evidence" value="ECO:0007669"/>
    <property type="project" value="InterPro"/>
</dbReference>
<feature type="active site" description="Proton donor" evidence="5">
    <location>
        <position position="277"/>
    </location>
</feature>
<feature type="domain" description="D-isomer specific 2-hydroxyacid dehydrogenase NAD-binding" evidence="6">
    <location>
        <begin position="107"/>
        <end position="279"/>
    </location>
</feature>
<evidence type="ECO:0000256" key="3">
    <source>
        <dbReference type="ARBA" id="ARBA00023002"/>
    </source>
</evidence>
<dbReference type="EC" id="1.1.1.81" evidence="5"/>
<accession>A0AAU9BS60</accession>
<organism evidence="7 8">
    <name type="scientific">Enterobacter roggenkampii</name>
    <dbReference type="NCBI Taxonomy" id="1812935"/>
    <lineage>
        <taxon>Bacteria</taxon>
        <taxon>Pseudomonadati</taxon>
        <taxon>Pseudomonadota</taxon>
        <taxon>Gammaproteobacteria</taxon>
        <taxon>Enterobacterales</taxon>
        <taxon>Enterobacteriaceae</taxon>
        <taxon>Enterobacter</taxon>
        <taxon>Enterobacter cloacae complex</taxon>
    </lineage>
</organism>
<dbReference type="GO" id="GO:0005737">
    <property type="term" value="C:cytoplasm"/>
    <property type="evidence" value="ECO:0007669"/>
    <property type="project" value="UniProtKB-SubCell"/>
</dbReference>
<evidence type="ECO:0000256" key="4">
    <source>
        <dbReference type="ARBA" id="ARBA00023027"/>
    </source>
</evidence>
<comment type="catalytic activity">
    <reaction evidence="5">
        <text>(R)-glycerate + NAD(+) = 3-hydroxypyruvate + NADH + H(+)</text>
        <dbReference type="Rhea" id="RHEA:17905"/>
        <dbReference type="ChEBI" id="CHEBI:15378"/>
        <dbReference type="ChEBI" id="CHEBI:16659"/>
        <dbReference type="ChEBI" id="CHEBI:17180"/>
        <dbReference type="ChEBI" id="CHEBI:57540"/>
        <dbReference type="ChEBI" id="CHEBI:57945"/>
        <dbReference type="EC" id="1.1.1.81"/>
    </reaction>
</comment>
<comment type="function">
    <text evidence="5">Catalyzes the NADPH-dependent reduction of glyoxylate and hydroxypyruvate into glycolate and glycerate, respectively.</text>
</comment>
<keyword evidence="1 5" id="KW-0963">Cytoplasm</keyword>
<dbReference type="GO" id="GO:0016618">
    <property type="term" value="F:hydroxypyruvate reductase [NAD(P)H] activity"/>
    <property type="evidence" value="ECO:0007669"/>
    <property type="project" value="UniProtKB-UniRule"/>
</dbReference>
<dbReference type="SUPFAM" id="SSF51735">
    <property type="entry name" value="NAD(P)-binding Rossmann-fold domains"/>
    <property type="match status" value="1"/>
</dbReference>
<comment type="subcellular location">
    <subcellularLocation>
        <location evidence="5">Cytoplasm</location>
    </subcellularLocation>
</comment>
<dbReference type="NCBIfam" id="NF012013">
    <property type="entry name" value="PRK15469.1"/>
    <property type="match status" value="1"/>
</dbReference>
<reference evidence="7" key="1">
    <citation type="journal article" date="2020" name="J Glob Antimicrob Resist">
        <title>Genomic characterization of clinical Enterobacter roggenkampii co-harboring blaIMP-1- and blaGES-5-encoding IncP6 and mcr-9-encoding IncHI2 plasmids isolated in Japan.</title>
        <authorList>
            <person name="Umeda K."/>
            <person name="Nakamura H."/>
            <person name="Fukuda A."/>
            <person name="Matsumoto Y."/>
            <person name="Motooka D."/>
            <person name="Nakamura S."/>
            <person name="Yasui Y."/>
            <person name="Yoshida H."/>
            <person name="Kawahara R."/>
        </authorList>
    </citation>
    <scope>NUCLEOTIDE SEQUENCE</scope>
    <source>
        <strain evidence="7">OIPH-N260</strain>
    </source>
</reference>
<evidence type="ECO:0000256" key="2">
    <source>
        <dbReference type="ARBA" id="ARBA00022857"/>
    </source>
</evidence>
<dbReference type="Gene3D" id="3.40.50.720">
    <property type="entry name" value="NAD(P)-binding Rossmann-like Domain"/>
    <property type="match status" value="2"/>
</dbReference>
<keyword evidence="2 5" id="KW-0521">NADP</keyword>
<feature type="active site" evidence="5">
    <location>
        <position position="229"/>
    </location>
</feature>
<dbReference type="PANTHER" id="PTHR43333:SF1">
    <property type="entry name" value="D-ISOMER SPECIFIC 2-HYDROXYACID DEHYDROGENASE NAD-BINDING DOMAIN-CONTAINING PROTEIN"/>
    <property type="match status" value="1"/>
</dbReference>
<dbReference type="CDD" id="cd12164">
    <property type="entry name" value="GDH_like_2"/>
    <property type="match status" value="1"/>
</dbReference>
<evidence type="ECO:0000256" key="1">
    <source>
        <dbReference type="ARBA" id="ARBA00022490"/>
    </source>
</evidence>
<comment type="similarity">
    <text evidence="5">Belongs to the D-isomer specific 2-hydroxyacid dehydrogenase family. GhrA subfamily.</text>
</comment>
<dbReference type="Proteomes" id="UP000595858">
    <property type="component" value="Chromosome"/>
</dbReference>
<evidence type="ECO:0000259" key="6">
    <source>
        <dbReference type="Pfam" id="PF02826"/>
    </source>
</evidence>
<dbReference type="HAMAP" id="MF_01666">
    <property type="entry name" value="2_Hacid_dh_C_GhrA"/>
    <property type="match status" value="1"/>
</dbReference>
<evidence type="ECO:0000313" key="8">
    <source>
        <dbReference type="Proteomes" id="UP000595858"/>
    </source>
</evidence>
<dbReference type="InterPro" id="IPR006140">
    <property type="entry name" value="D-isomer_DH_NAD-bd"/>
</dbReference>
<dbReference type="EMBL" id="AP023447">
    <property type="protein sequence ID" value="BCL42327.1"/>
    <property type="molecule type" value="Genomic_DNA"/>
</dbReference>
<proteinExistence type="inferred from homology"/>
<comment type="catalytic activity">
    <reaction evidence="5">
        <text>glycolate + NADP(+) = glyoxylate + NADPH + H(+)</text>
        <dbReference type="Rhea" id="RHEA:10992"/>
        <dbReference type="ChEBI" id="CHEBI:15378"/>
        <dbReference type="ChEBI" id="CHEBI:29805"/>
        <dbReference type="ChEBI" id="CHEBI:36655"/>
        <dbReference type="ChEBI" id="CHEBI:57783"/>
        <dbReference type="ChEBI" id="CHEBI:58349"/>
        <dbReference type="EC" id="1.1.1.79"/>
    </reaction>
</comment>
<keyword evidence="4 5" id="KW-0520">NAD</keyword>
<comment type="catalytic activity">
    <reaction evidence="5">
        <text>(R)-glycerate + NADP(+) = 3-hydroxypyruvate + NADPH + H(+)</text>
        <dbReference type="Rhea" id="RHEA:18657"/>
        <dbReference type="ChEBI" id="CHEBI:15378"/>
        <dbReference type="ChEBI" id="CHEBI:16659"/>
        <dbReference type="ChEBI" id="CHEBI:17180"/>
        <dbReference type="ChEBI" id="CHEBI:57783"/>
        <dbReference type="ChEBI" id="CHEBI:58349"/>
        <dbReference type="EC" id="1.1.1.81"/>
    </reaction>
</comment>
<evidence type="ECO:0000313" key="7">
    <source>
        <dbReference type="EMBL" id="BCL42327.1"/>
    </source>
</evidence>
<name>A0AAU9BS60_9ENTR</name>
<dbReference type="EC" id="1.1.1.79" evidence="5"/>
<evidence type="ECO:0000256" key="5">
    <source>
        <dbReference type="HAMAP-Rule" id="MF_01666"/>
    </source>
</evidence>
<keyword evidence="3 5" id="KW-0560">Oxidoreductase</keyword>
<dbReference type="AlphaFoldDB" id="A0AAU9BS60"/>
<dbReference type="GO" id="GO:0030267">
    <property type="term" value="F:glyoxylate reductase (NADPH) activity"/>
    <property type="evidence" value="ECO:0007669"/>
    <property type="project" value="UniProtKB-UniRule"/>
</dbReference>
<gene>
    <name evidence="5 7" type="primary">ghrA</name>
    <name evidence="7" type="ORF">OIPHN260_18290</name>
</gene>